<dbReference type="InterPro" id="IPR010530">
    <property type="entry name" value="B12D"/>
</dbReference>
<dbReference type="EnsemblPlants" id="Pp3c7_13580V3.1">
    <property type="protein sequence ID" value="Pp3c7_13580V3.1"/>
    <property type="gene ID" value="Pp3c7_13580"/>
</dbReference>
<evidence type="ECO:0000256" key="1">
    <source>
        <dbReference type="SAM" id="MobiDB-lite"/>
    </source>
</evidence>
<reference evidence="3 5" key="1">
    <citation type="journal article" date="2008" name="Science">
        <title>The Physcomitrella genome reveals evolutionary insights into the conquest of land by plants.</title>
        <authorList>
            <person name="Rensing S."/>
            <person name="Lang D."/>
            <person name="Zimmer A."/>
            <person name="Terry A."/>
            <person name="Salamov A."/>
            <person name="Shapiro H."/>
            <person name="Nishiyama T."/>
            <person name="Perroud P.-F."/>
            <person name="Lindquist E."/>
            <person name="Kamisugi Y."/>
            <person name="Tanahashi T."/>
            <person name="Sakakibara K."/>
            <person name="Fujita T."/>
            <person name="Oishi K."/>
            <person name="Shin-I T."/>
            <person name="Kuroki Y."/>
            <person name="Toyoda A."/>
            <person name="Suzuki Y."/>
            <person name="Hashimoto A."/>
            <person name="Yamaguchi K."/>
            <person name="Sugano A."/>
            <person name="Kohara Y."/>
            <person name="Fujiyama A."/>
            <person name="Anterola A."/>
            <person name="Aoki S."/>
            <person name="Ashton N."/>
            <person name="Barbazuk W.B."/>
            <person name="Barker E."/>
            <person name="Bennetzen J."/>
            <person name="Bezanilla M."/>
            <person name="Blankenship R."/>
            <person name="Cho S.H."/>
            <person name="Dutcher S."/>
            <person name="Estelle M."/>
            <person name="Fawcett J.A."/>
            <person name="Gundlach H."/>
            <person name="Hanada K."/>
            <person name="Heyl A."/>
            <person name="Hicks K.A."/>
            <person name="Hugh J."/>
            <person name="Lohr M."/>
            <person name="Mayer K."/>
            <person name="Melkozernov A."/>
            <person name="Murata T."/>
            <person name="Nelson D."/>
            <person name="Pils B."/>
            <person name="Prigge M."/>
            <person name="Reiss B."/>
            <person name="Renner T."/>
            <person name="Rombauts S."/>
            <person name="Rushton P."/>
            <person name="Sanderfoot A."/>
            <person name="Schween G."/>
            <person name="Shiu S.-H."/>
            <person name="Stueber K."/>
            <person name="Theodoulou F.L."/>
            <person name="Tu H."/>
            <person name="Van de Peer Y."/>
            <person name="Verrier P.J."/>
            <person name="Waters E."/>
            <person name="Wood A."/>
            <person name="Yang L."/>
            <person name="Cove D."/>
            <person name="Cuming A."/>
            <person name="Hasebe M."/>
            <person name="Lucas S."/>
            <person name="Mishler D.B."/>
            <person name="Reski R."/>
            <person name="Grigoriev I."/>
            <person name="Quatrano R.S."/>
            <person name="Boore J.L."/>
        </authorList>
    </citation>
    <scope>NUCLEOTIDE SEQUENCE [LARGE SCALE GENOMIC DNA]</scope>
    <source>
        <strain evidence="4 5">cv. Gransden 2004</strain>
    </source>
</reference>
<dbReference type="PaxDb" id="3218-PP1S75_55V6.2"/>
<dbReference type="PANTHER" id="PTHR33919:SF1">
    <property type="entry name" value="OS09G0127700 PROTEIN"/>
    <property type="match status" value="1"/>
</dbReference>
<name>A0A2K1KBL7_PHYPA</name>
<evidence type="ECO:0000313" key="4">
    <source>
        <dbReference type="EnsemblPlants" id="Pp3c7_13580V3.1"/>
    </source>
</evidence>
<dbReference type="Gramene" id="Pp3c7_13580V3.1">
    <property type="protein sequence ID" value="Pp3c7_13580V3.1"/>
    <property type="gene ID" value="Pp3c7_13580"/>
</dbReference>
<gene>
    <name evidence="3" type="ORF">PHYPA_010347</name>
</gene>
<keyword evidence="2" id="KW-0472">Membrane</keyword>
<proteinExistence type="predicted"/>
<feature type="region of interest" description="Disordered" evidence="1">
    <location>
        <begin position="241"/>
        <end position="273"/>
    </location>
</feature>
<dbReference type="InParanoid" id="A0A2K1KBL7"/>
<dbReference type="Proteomes" id="UP000006727">
    <property type="component" value="Chromosome 7"/>
</dbReference>
<evidence type="ECO:0000313" key="3">
    <source>
        <dbReference type="EMBL" id="PNR51161.1"/>
    </source>
</evidence>
<dbReference type="Pfam" id="PF06522">
    <property type="entry name" value="B12D"/>
    <property type="match status" value="1"/>
</dbReference>
<keyword evidence="2" id="KW-1133">Transmembrane helix</keyword>
<dbReference type="EMBL" id="ABEU02000007">
    <property type="protein sequence ID" value="PNR51161.1"/>
    <property type="molecule type" value="Genomic_DNA"/>
</dbReference>
<evidence type="ECO:0000313" key="5">
    <source>
        <dbReference type="Proteomes" id="UP000006727"/>
    </source>
</evidence>
<dbReference type="PANTHER" id="PTHR33919">
    <property type="entry name" value="OS09G0127700 PROTEIN"/>
    <property type="match status" value="1"/>
</dbReference>
<sequence length="273" mass="29912">MDAKKSEQFGVRLHVVKLARCWSLVEGLWIVRCFVEHSWGMRNSVAGDVYGLLVGGQNIPTRKGISHVWSAAARAAKLQRQRLLSTQPAKYLKENADTTKMSSAEAAHLGAAKRPPGSNPGTFMHQQSNLATKNNKFLQPWLLPIYPMAGMVAIGLGLAVMTGYRELVVNPGVLIDKTKRTDELPELHEQEWTMKMSRQYAEGSPLRNISTHAKISPFGRHLDEDMSESPAIQIGQKAMELSGEPPVLPGDDNPVHGPGGNKMVHGRPLGGNN</sequence>
<evidence type="ECO:0000256" key="2">
    <source>
        <dbReference type="SAM" id="Phobius"/>
    </source>
</evidence>
<protein>
    <submittedName>
        <fullName evidence="3 4">Uncharacterized protein</fullName>
    </submittedName>
</protein>
<reference evidence="4" key="3">
    <citation type="submission" date="2020-12" db="UniProtKB">
        <authorList>
            <consortium name="EnsemblPlants"/>
        </authorList>
    </citation>
    <scope>IDENTIFICATION</scope>
</reference>
<dbReference type="AlphaFoldDB" id="A0A2K1KBL7"/>
<reference evidence="3 5" key="2">
    <citation type="journal article" date="2018" name="Plant J.">
        <title>The Physcomitrella patens chromosome-scale assembly reveals moss genome structure and evolution.</title>
        <authorList>
            <person name="Lang D."/>
            <person name="Ullrich K.K."/>
            <person name="Murat F."/>
            <person name="Fuchs J."/>
            <person name="Jenkins J."/>
            <person name="Haas F.B."/>
            <person name="Piednoel M."/>
            <person name="Gundlach H."/>
            <person name="Van Bel M."/>
            <person name="Meyberg R."/>
            <person name="Vives C."/>
            <person name="Morata J."/>
            <person name="Symeonidi A."/>
            <person name="Hiss M."/>
            <person name="Muchero W."/>
            <person name="Kamisugi Y."/>
            <person name="Saleh O."/>
            <person name="Blanc G."/>
            <person name="Decker E.L."/>
            <person name="van Gessel N."/>
            <person name="Grimwood J."/>
            <person name="Hayes R.D."/>
            <person name="Graham S.W."/>
            <person name="Gunter L.E."/>
            <person name="McDaniel S.F."/>
            <person name="Hoernstein S.N.W."/>
            <person name="Larsson A."/>
            <person name="Li F.W."/>
            <person name="Perroud P.F."/>
            <person name="Phillips J."/>
            <person name="Ranjan P."/>
            <person name="Rokshar D.S."/>
            <person name="Rothfels C.J."/>
            <person name="Schneider L."/>
            <person name="Shu S."/>
            <person name="Stevenson D.W."/>
            <person name="Thummler F."/>
            <person name="Tillich M."/>
            <person name="Villarreal Aguilar J.C."/>
            <person name="Widiez T."/>
            <person name="Wong G.K."/>
            <person name="Wymore A."/>
            <person name="Zhang Y."/>
            <person name="Zimmer A.D."/>
            <person name="Quatrano R.S."/>
            <person name="Mayer K.F.X."/>
            <person name="Goodstein D."/>
            <person name="Casacuberta J.M."/>
            <person name="Vandepoele K."/>
            <person name="Reski R."/>
            <person name="Cuming A.C."/>
            <person name="Tuskan G.A."/>
            <person name="Maumus F."/>
            <person name="Salse J."/>
            <person name="Schmutz J."/>
            <person name="Rensing S.A."/>
        </authorList>
    </citation>
    <scope>NUCLEOTIDE SEQUENCE [LARGE SCALE GENOMIC DNA]</scope>
    <source>
        <strain evidence="4 5">cv. Gransden 2004</strain>
    </source>
</reference>
<organism evidence="3">
    <name type="scientific">Physcomitrium patens</name>
    <name type="common">Spreading-leaved earth moss</name>
    <name type="synonym">Physcomitrella patens</name>
    <dbReference type="NCBI Taxonomy" id="3218"/>
    <lineage>
        <taxon>Eukaryota</taxon>
        <taxon>Viridiplantae</taxon>
        <taxon>Streptophyta</taxon>
        <taxon>Embryophyta</taxon>
        <taxon>Bryophyta</taxon>
        <taxon>Bryophytina</taxon>
        <taxon>Bryopsida</taxon>
        <taxon>Funariidae</taxon>
        <taxon>Funariales</taxon>
        <taxon>Funariaceae</taxon>
        <taxon>Physcomitrium</taxon>
    </lineage>
</organism>
<feature type="transmembrane region" description="Helical" evidence="2">
    <location>
        <begin position="141"/>
        <end position="164"/>
    </location>
</feature>
<accession>A0A2K1KBL7</accession>
<keyword evidence="5" id="KW-1185">Reference proteome</keyword>
<keyword evidence="2" id="KW-0812">Transmembrane</keyword>